<dbReference type="InterPro" id="IPR011992">
    <property type="entry name" value="EF-hand-dom_pair"/>
</dbReference>
<gene>
    <name evidence="2" type="ORF">OFUS_LOCUS941</name>
</gene>
<dbReference type="InterPro" id="IPR002048">
    <property type="entry name" value="EF_hand_dom"/>
</dbReference>
<dbReference type="GO" id="GO:0005509">
    <property type="term" value="F:calcium ion binding"/>
    <property type="evidence" value="ECO:0007669"/>
    <property type="project" value="InterPro"/>
</dbReference>
<sequence>MADKREDPCDNKQVPEIRQIPNLWLRKAATIIFAWDLDKDGYAGYDDTMNTAERFIRAGDMNGKSADNVIEFFRDYTKRKSDNPVEGIVKARSLSEQLVGLWRAKSDPVALKSLFQIYIHMFQIIDVNAKGYLTFDEY</sequence>
<dbReference type="EMBL" id="CAIIXF020000001">
    <property type="protein sequence ID" value="CAH1773327.1"/>
    <property type="molecule type" value="Genomic_DNA"/>
</dbReference>
<evidence type="ECO:0000313" key="2">
    <source>
        <dbReference type="EMBL" id="CAH1773327.1"/>
    </source>
</evidence>
<dbReference type="OrthoDB" id="6242242at2759"/>
<feature type="domain" description="EF-hand" evidence="1">
    <location>
        <begin position="113"/>
        <end position="138"/>
    </location>
</feature>
<comment type="caution">
    <text evidence="2">The sequence shown here is derived from an EMBL/GenBank/DDBJ whole genome shotgun (WGS) entry which is preliminary data.</text>
</comment>
<dbReference type="Proteomes" id="UP000749559">
    <property type="component" value="Unassembled WGS sequence"/>
</dbReference>
<dbReference type="SUPFAM" id="SSF47473">
    <property type="entry name" value="EF-hand"/>
    <property type="match status" value="1"/>
</dbReference>
<name>A0A8S4MX72_OWEFU</name>
<evidence type="ECO:0000259" key="1">
    <source>
        <dbReference type="PROSITE" id="PS50222"/>
    </source>
</evidence>
<dbReference type="AlphaFoldDB" id="A0A8S4MX72"/>
<dbReference type="PROSITE" id="PS50222">
    <property type="entry name" value="EF_HAND_2"/>
    <property type="match status" value="1"/>
</dbReference>
<keyword evidence="3" id="KW-1185">Reference proteome</keyword>
<evidence type="ECO:0000313" key="3">
    <source>
        <dbReference type="Proteomes" id="UP000749559"/>
    </source>
</evidence>
<reference evidence="2" key="1">
    <citation type="submission" date="2022-03" db="EMBL/GenBank/DDBJ databases">
        <authorList>
            <person name="Martin C."/>
        </authorList>
    </citation>
    <scope>NUCLEOTIDE SEQUENCE</scope>
</reference>
<accession>A0A8S4MX72</accession>
<feature type="non-terminal residue" evidence="2">
    <location>
        <position position="1"/>
    </location>
</feature>
<proteinExistence type="predicted"/>
<organism evidence="2 3">
    <name type="scientific">Owenia fusiformis</name>
    <name type="common">Polychaete worm</name>
    <dbReference type="NCBI Taxonomy" id="6347"/>
    <lineage>
        <taxon>Eukaryota</taxon>
        <taxon>Metazoa</taxon>
        <taxon>Spiralia</taxon>
        <taxon>Lophotrochozoa</taxon>
        <taxon>Annelida</taxon>
        <taxon>Polychaeta</taxon>
        <taxon>Sedentaria</taxon>
        <taxon>Canalipalpata</taxon>
        <taxon>Sabellida</taxon>
        <taxon>Oweniida</taxon>
        <taxon>Oweniidae</taxon>
        <taxon>Owenia</taxon>
    </lineage>
</organism>
<protein>
    <recommendedName>
        <fullName evidence="1">EF-hand domain-containing protein</fullName>
    </recommendedName>
</protein>
<dbReference type="Gene3D" id="1.10.238.10">
    <property type="entry name" value="EF-hand"/>
    <property type="match status" value="1"/>
</dbReference>